<proteinExistence type="predicted"/>
<dbReference type="EMBL" id="FPKU01000002">
    <property type="protein sequence ID" value="SFZ84491.1"/>
    <property type="molecule type" value="Genomic_DNA"/>
</dbReference>
<sequence length="153" mass="17595">MSSSRQFSKVSPLVWHSKRFRSLDSDGQLLFLYFLTCEHQTSAGTFRIPDGYAIADLAWELPRYLEVRQRVKAAGLIDCDEDENFVQVMGWFKFNPPTNEKHAQGTLRLLQGISSPRLREASLTAFENVAAPRRSGDRQLQLARMRTEAEFRN</sequence>
<dbReference type="AlphaFoldDB" id="A0A1K2HXM3"/>
<accession>A0A1K2HXM3</accession>
<evidence type="ECO:0000313" key="2">
    <source>
        <dbReference type="Proteomes" id="UP000183447"/>
    </source>
</evidence>
<dbReference type="Proteomes" id="UP000183447">
    <property type="component" value="Unassembled WGS sequence"/>
</dbReference>
<protein>
    <submittedName>
        <fullName evidence="1">Uncharacterized protein</fullName>
    </submittedName>
</protein>
<dbReference type="RefSeq" id="WP_143145753.1">
    <property type="nucleotide sequence ID" value="NZ_FPKU01000002.1"/>
</dbReference>
<organism evidence="1 2">
    <name type="scientific">Devosia enhydra</name>
    <dbReference type="NCBI Taxonomy" id="665118"/>
    <lineage>
        <taxon>Bacteria</taxon>
        <taxon>Pseudomonadati</taxon>
        <taxon>Pseudomonadota</taxon>
        <taxon>Alphaproteobacteria</taxon>
        <taxon>Hyphomicrobiales</taxon>
        <taxon>Devosiaceae</taxon>
        <taxon>Devosia</taxon>
    </lineage>
</organism>
<dbReference type="OrthoDB" id="9151463at2"/>
<evidence type="ECO:0000313" key="1">
    <source>
        <dbReference type="EMBL" id="SFZ84491.1"/>
    </source>
</evidence>
<reference evidence="1 2" key="1">
    <citation type="submission" date="2016-11" db="EMBL/GenBank/DDBJ databases">
        <authorList>
            <person name="Jaros S."/>
            <person name="Januszkiewicz K."/>
            <person name="Wedrychowicz H."/>
        </authorList>
    </citation>
    <scope>NUCLEOTIDE SEQUENCE [LARGE SCALE GENOMIC DNA]</scope>
    <source>
        <strain evidence="1 2">ATCC 23634</strain>
    </source>
</reference>
<keyword evidence="2" id="KW-1185">Reference proteome</keyword>
<gene>
    <name evidence="1" type="ORF">SAMN02983003_2040</name>
</gene>
<name>A0A1K2HXM3_9HYPH</name>